<feature type="transmembrane region" description="Helical" evidence="6">
    <location>
        <begin position="116"/>
        <end position="137"/>
    </location>
</feature>
<feature type="transmembrane region" description="Helical" evidence="6">
    <location>
        <begin position="34"/>
        <end position="57"/>
    </location>
</feature>
<keyword evidence="5 6" id="KW-0472">Membrane</keyword>
<dbReference type="EMBL" id="UGQM01000001">
    <property type="protein sequence ID" value="STZ46167.1"/>
    <property type="molecule type" value="Genomic_DNA"/>
</dbReference>
<sequence>MTHRRAVAGGVLVTVAACVMAWGLAYPASPLGPAVMRAVADAAAVATLGLVVVPLLDGPRYRAELSRRAWLPLVVASATWVVAEVVRLTITAAGAAGTGATSLGLRTAVEFATRTAPGRAGLLTILAAALVCALAVLRIGSVPTVVASAGAAAVGIVGHPLTGHLADSPFGGVAIAVHALAAAVWCGVLAAVVLTVDHRGQWARILPRFSRLSFGCVAALLAGGVVGGVAMLTSAADLYATGYGRVLTAKIALTVVLVVLAWRNRRIWLPAARTHRSSAVLSRSRAHVEVALMAAALAAAATLSVTG</sequence>
<feature type="transmembrane region" description="Helical" evidence="6">
    <location>
        <begin position="144"/>
        <end position="161"/>
    </location>
</feature>
<reference evidence="8 9" key="1">
    <citation type="submission" date="2018-06" db="EMBL/GenBank/DDBJ databases">
        <authorList>
            <consortium name="Pathogen Informatics"/>
            <person name="Doyle S."/>
        </authorList>
    </citation>
    <scope>NUCLEOTIDE SEQUENCE [LARGE SCALE GENOMIC DNA]</scope>
    <source>
        <strain evidence="8 9">NCTC10742</strain>
    </source>
</reference>
<keyword evidence="3 6" id="KW-0812">Transmembrane</keyword>
<evidence type="ECO:0000313" key="9">
    <source>
        <dbReference type="Proteomes" id="UP000254291"/>
    </source>
</evidence>
<dbReference type="AlphaFoldDB" id="A0A378SXP2"/>
<dbReference type="PANTHER" id="PTHR34820:SF4">
    <property type="entry name" value="INNER MEMBRANE PROTEIN YEBZ"/>
    <property type="match status" value="1"/>
</dbReference>
<feature type="transmembrane region" description="Helical" evidence="6">
    <location>
        <begin position="242"/>
        <end position="262"/>
    </location>
</feature>
<dbReference type="Proteomes" id="UP000254291">
    <property type="component" value="Unassembled WGS sequence"/>
</dbReference>
<organism evidence="8 9">
    <name type="scientific">Mycolicibacterium gilvum</name>
    <dbReference type="NCBI Taxonomy" id="1804"/>
    <lineage>
        <taxon>Bacteria</taxon>
        <taxon>Bacillati</taxon>
        <taxon>Actinomycetota</taxon>
        <taxon>Actinomycetes</taxon>
        <taxon>Mycobacteriales</taxon>
        <taxon>Mycobacteriaceae</taxon>
        <taxon>Mycolicibacterium</taxon>
    </lineage>
</organism>
<evidence type="ECO:0000259" key="7">
    <source>
        <dbReference type="Pfam" id="PF05425"/>
    </source>
</evidence>
<name>A0A378SXP2_9MYCO</name>
<evidence type="ECO:0000256" key="6">
    <source>
        <dbReference type="SAM" id="Phobius"/>
    </source>
</evidence>
<accession>A0A378SXP2</accession>
<feature type="transmembrane region" description="Helical" evidence="6">
    <location>
        <begin position="7"/>
        <end position="28"/>
    </location>
</feature>
<feature type="domain" description="Copper resistance protein D" evidence="7">
    <location>
        <begin position="203"/>
        <end position="303"/>
    </location>
</feature>
<dbReference type="InterPro" id="IPR008457">
    <property type="entry name" value="Cu-R_CopD_dom"/>
</dbReference>
<feature type="transmembrane region" description="Helical" evidence="6">
    <location>
        <begin position="173"/>
        <end position="194"/>
    </location>
</feature>
<proteinExistence type="predicted"/>
<evidence type="ECO:0000256" key="3">
    <source>
        <dbReference type="ARBA" id="ARBA00022692"/>
    </source>
</evidence>
<evidence type="ECO:0000256" key="1">
    <source>
        <dbReference type="ARBA" id="ARBA00004651"/>
    </source>
</evidence>
<dbReference type="Pfam" id="PF05425">
    <property type="entry name" value="CopD"/>
    <property type="match status" value="1"/>
</dbReference>
<evidence type="ECO:0000256" key="5">
    <source>
        <dbReference type="ARBA" id="ARBA00023136"/>
    </source>
</evidence>
<dbReference type="GO" id="GO:0005886">
    <property type="term" value="C:plasma membrane"/>
    <property type="evidence" value="ECO:0007669"/>
    <property type="project" value="UniProtKB-SubCell"/>
</dbReference>
<dbReference type="GO" id="GO:0006825">
    <property type="term" value="P:copper ion transport"/>
    <property type="evidence" value="ECO:0007669"/>
    <property type="project" value="InterPro"/>
</dbReference>
<evidence type="ECO:0000313" key="8">
    <source>
        <dbReference type="EMBL" id="STZ46167.1"/>
    </source>
</evidence>
<gene>
    <name evidence="8" type="ORF">NCTC10742_05437</name>
</gene>
<dbReference type="InterPro" id="IPR032694">
    <property type="entry name" value="CopC/D"/>
</dbReference>
<feature type="transmembrane region" description="Helical" evidence="6">
    <location>
        <begin position="214"/>
        <end position="236"/>
    </location>
</feature>
<keyword evidence="2" id="KW-1003">Cell membrane</keyword>
<dbReference type="PANTHER" id="PTHR34820">
    <property type="entry name" value="INNER MEMBRANE PROTEIN YEBZ"/>
    <property type="match status" value="1"/>
</dbReference>
<evidence type="ECO:0000256" key="2">
    <source>
        <dbReference type="ARBA" id="ARBA00022475"/>
    </source>
</evidence>
<dbReference type="RefSeq" id="WP_115329119.1">
    <property type="nucleotide sequence ID" value="NZ_JACKST010000008.1"/>
</dbReference>
<evidence type="ECO:0000256" key="4">
    <source>
        <dbReference type="ARBA" id="ARBA00022989"/>
    </source>
</evidence>
<protein>
    <submittedName>
        <fullName evidence="8">Copper export protein</fullName>
    </submittedName>
</protein>
<dbReference type="PROSITE" id="PS51257">
    <property type="entry name" value="PROKAR_LIPOPROTEIN"/>
    <property type="match status" value="1"/>
</dbReference>
<feature type="transmembrane region" description="Helical" evidence="6">
    <location>
        <begin position="286"/>
        <end position="305"/>
    </location>
</feature>
<feature type="transmembrane region" description="Helical" evidence="6">
    <location>
        <begin position="69"/>
        <end position="96"/>
    </location>
</feature>
<comment type="subcellular location">
    <subcellularLocation>
        <location evidence="1">Cell membrane</location>
        <topology evidence="1">Multi-pass membrane protein</topology>
    </subcellularLocation>
</comment>
<keyword evidence="4 6" id="KW-1133">Transmembrane helix</keyword>